<accession>A0A8B3S415</accession>
<protein>
    <recommendedName>
        <fullName evidence="2">Dockerin domain-containing protein</fullName>
    </recommendedName>
</protein>
<dbReference type="SMART" id="SM00710">
    <property type="entry name" value="PbH1"/>
    <property type="match status" value="6"/>
</dbReference>
<evidence type="ECO:0000256" key="1">
    <source>
        <dbReference type="SAM" id="MobiDB-lite"/>
    </source>
</evidence>
<dbReference type="InterPro" id="IPR006457">
    <property type="entry name" value="S_layer-rel_Mac"/>
</dbReference>
<dbReference type="InterPro" id="IPR016134">
    <property type="entry name" value="Dockerin_dom"/>
</dbReference>
<dbReference type="InterPro" id="IPR002105">
    <property type="entry name" value="Dockerin_1_rpt"/>
</dbReference>
<dbReference type="PROSITE" id="PS51766">
    <property type="entry name" value="DOCKERIN"/>
    <property type="match status" value="1"/>
</dbReference>
<dbReference type="GO" id="GO:0000272">
    <property type="term" value="P:polysaccharide catabolic process"/>
    <property type="evidence" value="ECO:0007669"/>
    <property type="project" value="InterPro"/>
</dbReference>
<dbReference type="Pfam" id="PF07752">
    <property type="entry name" value="S-layer"/>
    <property type="match status" value="1"/>
</dbReference>
<dbReference type="InterPro" id="IPR036439">
    <property type="entry name" value="Dockerin_dom_sf"/>
</dbReference>
<dbReference type="Gene3D" id="2.60.98.40">
    <property type="match status" value="2"/>
</dbReference>
<dbReference type="InterPro" id="IPR011050">
    <property type="entry name" value="Pectin_lyase_fold/virulence"/>
</dbReference>
<evidence type="ECO:0000313" key="4">
    <source>
        <dbReference type="Proteomes" id="UP000291831"/>
    </source>
</evidence>
<proteinExistence type="predicted"/>
<dbReference type="InterPro" id="IPR007742">
    <property type="entry name" value="NosD_dom"/>
</dbReference>
<dbReference type="Gene3D" id="1.10.1330.10">
    <property type="entry name" value="Dockerin domain"/>
    <property type="match status" value="1"/>
</dbReference>
<feature type="domain" description="Dockerin" evidence="2">
    <location>
        <begin position="400"/>
        <end position="460"/>
    </location>
</feature>
<dbReference type="EMBL" id="RPGO01000009">
    <property type="protein sequence ID" value="RZB32211.1"/>
    <property type="molecule type" value="Genomic_DNA"/>
</dbReference>
<dbReference type="InterPro" id="IPR012334">
    <property type="entry name" value="Pectin_lyas_fold"/>
</dbReference>
<evidence type="ECO:0000259" key="2">
    <source>
        <dbReference type="PROSITE" id="PS51766"/>
    </source>
</evidence>
<gene>
    <name evidence="3" type="ORF">AEth_00534</name>
</gene>
<dbReference type="InterPro" id="IPR022441">
    <property type="entry name" value="Para_beta_helix_rpt-2"/>
</dbReference>
<name>A0A8B3S415_9EURY</name>
<dbReference type="Pfam" id="PF05048">
    <property type="entry name" value="NosD"/>
    <property type="match status" value="1"/>
</dbReference>
<dbReference type="Proteomes" id="UP000291831">
    <property type="component" value="Unassembled WGS sequence"/>
</dbReference>
<sequence>MCTPPTVWLRLTNNGTVLDDQVHYEGGSYTYSRVNGTILSLHMKTVFEGGNTGQVNLTNAYQYDESTGTTSINNESHAMIFGEIIEGETWHLYENYAITPIDIDACHSPRRAWLRFTKNNITVDEKVVKQGDNYTYYKNGQLIFTAYIDSVFAGAISNMVQLRYVRQYSEIDGTPLIEFGDEPGDKKTLVTGKFIVRSKDNKGVLLHNSHGNKISNNLIKSYFYGIHAISSSKNTLTNNTASNNCNGIYLQSSSNNTASNNTASNNTASNNTASNNTASNNTASNNTASNNTASNNCNGIYLQSSSNNTLTNNTASNNWYGICLYSSSDKLLYHNNLINNTNNNAYGTGTNQWNTSTVGNYYSDYTGSDNNSDGIGVTSYQILGGSNIDYFPLMHPWKEIPPLKGDLDDDYQITSTDAAIVLEITVGSRSCNPKTLAIADVSGDGNVSSLDALMILQMAA</sequence>
<dbReference type="AlphaFoldDB" id="A0A8B3S415"/>
<dbReference type="SUPFAM" id="SSF51126">
    <property type="entry name" value="Pectin lyase-like"/>
    <property type="match status" value="1"/>
</dbReference>
<dbReference type="InterPro" id="IPR006626">
    <property type="entry name" value="PbH1"/>
</dbReference>
<evidence type="ECO:0000313" key="3">
    <source>
        <dbReference type="EMBL" id="RZB32211.1"/>
    </source>
</evidence>
<dbReference type="NCBIfam" id="TIGR03804">
    <property type="entry name" value="para_beta_helix"/>
    <property type="match status" value="4"/>
</dbReference>
<comment type="caution">
    <text evidence="3">The sequence shown here is derived from an EMBL/GenBank/DDBJ whole genome shotgun (WGS) entry which is preliminary data.</text>
</comment>
<dbReference type="CDD" id="cd14256">
    <property type="entry name" value="Dockerin_I"/>
    <property type="match status" value="1"/>
</dbReference>
<reference evidence="4" key="1">
    <citation type="submission" date="2019-01" db="EMBL/GenBank/DDBJ databases">
        <title>Anaerobic oxidation of ethane by archaea from a marine hydrocarbon seep.</title>
        <authorList>
            <person name="Musat F."/>
        </authorList>
    </citation>
    <scope>NUCLEOTIDE SEQUENCE [LARGE SCALE GENOMIC DNA]</scope>
</reference>
<dbReference type="Pfam" id="PF00404">
    <property type="entry name" value="Dockerin_1"/>
    <property type="match status" value="1"/>
</dbReference>
<feature type="region of interest" description="Disordered" evidence="1">
    <location>
        <begin position="257"/>
        <end position="290"/>
    </location>
</feature>
<dbReference type="GO" id="GO:0004553">
    <property type="term" value="F:hydrolase activity, hydrolyzing O-glycosyl compounds"/>
    <property type="evidence" value="ECO:0007669"/>
    <property type="project" value="InterPro"/>
</dbReference>
<dbReference type="SUPFAM" id="SSF63446">
    <property type="entry name" value="Type I dockerin domain"/>
    <property type="match status" value="1"/>
</dbReference>
<organism evidence="3 4">
    <name type="scientific">Candidatus Argoarchaeum ethanivorans</name>
    <dbReference type="NCBI Taxonomy" id="2608793"/>
    <lineage>
        <taxon>Archaea</taxon>
        <taxon>Methanobacteriati</taxon>
        <taxon>Methanobacteriota</taxon>
        <taxon>Stenosarchaea group</taxon>
        <taxon>Methanomicrobia</taxon>
        <taxon>Methanosarcinales</taxon>
        <taxon>Methanosarcinales incertae sedis</taxon>
        <taxon>GOM Arc I cluster</taxon>
        <taxon>Candidatus Argoarchaeum</taxon>
    </lineage>
</organism>
<dbReference type="Gene3D" id="2.160.20.10">
    <property type="entry name" value="Single-stranded right-handed beta-helix, Pectin lyase-like"/>
    <property type="match status" value="1"/>
</dbReference>